<protein>
    <submittedName>
        <fullName evidence="1">Uncharacterized protein</fullName>
    </submittedName>
</protein>
<keyword evidence="2" id="KW-1185">Reference proteome</keyword>
<sequence>MRYFSKYNKDITSHGVEFIGQPVSN</sequence>
<dbReference type="Proteomes" id="UP000008068">
    <property type="component" value="Unassembled WGS sequence"/>
</dbReference>
<gene>
    <name evidence="1" type="ORF">CAEBREN_19811</name>
</gene>
<accession>G0PI37</accession>
<dbReference type="HOGENOM" id="CLU_3419568_0_0_1"/>
<proteinExistence type="predicted"/>
<organism evidence="2">
    <name type="scientific">Caenorhabditis brenneri</name>
    <name type="common">Nematode worm</name>
    <dbReference type="NCBI Taxonomy" id="135651"/>
    <lineage>
        <taxon>Eukaryota</taxon>
        <taxon>Metazoa</taxon>
        <taxon>Ecdysozoa</taxon>
        <taxon>Nematoda</taxon>
        <taxon>Chromadorea</taxon>
        <taxon>Rhabditida</taxon>
        <taxon>Rhabditina</taxon>
        <taxon>Rhabditomorpha</taxon>
        <taxon>Rhabditoidea</taxon>
        <taxon>Rhabditidae</taxon>
        <taxon>Peloderinae</taxon>
        <taxon>Caenorhabditis</taxon>
    </lineage>
</organism>
<name>G0PI37_CAEBE</name>
<evidence type="ECO:0000313" key="1">
    <source>
        <dbReference type="EMBL" id="EGT57293.1"/>
    </source>
</evidence>
<evidence type="ECO:0000313" key="2">
    <source>
        <dbReference type="Proteomes" id="UP000008068"/>
    </source>
</evidence>
<dbReference type="InParanoid" id="G0PI37"/>
<reference evidence="2" key="1">
    <citation type="submission" date="2011-07" db="EMBL/GenBank/DDBJ databases">
        <authorList>
            <consortium name="Caenorhabditis brenneri Sequencing and Analysis Consortium"/>
            <person name="Wilson R.K."/>
        </authorList>
    </citation>
    <scope>NUCLEOTIDE SEQUENCE [LARGE SCALE GENOMIC DNA]</scope>
    <source>
        <strain evidence="2">PB2801</strain>
    </source>
</reference>
<dbReference type="EMBL" id="GL380531">
    <property type="protein sequence ID" value="EGT57293.1"/>
    <property type="molecule type" value="Genomic_DNA"/>
</dbReference>
<dbReference type="AlphaFoldDB" id="G0PI37"/>